<feature type="chain" id="PRO_5045604737" description="Secreted protein" evidence="1">
    <location>
        <begin position="29"/>
        <end position="117"/>
    </location>
</feature>
<keyword evidence="3" id="KW-1185">Reference proteome</keyword>
<comment type="caution">
    <text evidence="2">The sequence shown here is derived from an EMBL/GenBank/DDBJ whole genome shotgun (WGS) entry which is preliminary data.</text>
</comment>
<proteinExistence type="predicted"/>
<evidence type="ECO:0000313" key="3">
    <source>
        <dbReference type="Proteomes" id="UP001237105"/>
    </source>
</evidence>
<dbReference type="EMBL" id="JASCIS010000054">
    <property type="protein sequence ID" value="MDI3423432.1"/>
    <property type="molecule type" value="Genomic_DNA"/>
</dbReference>
<sequence>MRSPRPLPSVLAGLALLVSLPVALPTEAASHPASGAVQRVKPPFGADCRVRESGSHVVAYCHNPYPDTDRVALHIECREWWDIDTDTARVAAGPAMTVRLAGRCWKEVGAAWVSHER</sequence>
<organism evidence="2 3">
    <name type="scientific">Streptomyces luteolus</name>
    <dbReference type="NCBI Taxonomy" id="3043615"/>
    <lineage>
        <taxon>Bacteria</taxon>
        <taxon>Bacillati</taxon>
        <taxon>Actinomycetota</taxon>
        <taxon>Actinomycetes</taxon>
        <taxon>Kitasatosporales</taxon>
        <taxon>Streptomycetaceae</taxon>
        <taxon>Streptomyces</taxon>
    </lineage>
</organism>
<dbReference type="Proteomes" id="UP001237105">
    <property type="component" value="Unassembled WGS sequence"/>
</dbReference>
<feature type="signal peptide" evidence="1">
    <location>
        <begin position="1"/>
        <end position="28"/>
    </location>
</feature>
<keyword evidence="1" id="KW-0732">Signal</keyword>
<reference evidence="2 3" key="1">
    <citation type="submission" date="2023-05" db="EMBL/GenBank/DDBJ databases">
        <title>Draft genome sequence of Streptomyces sp. B-S-A12 isolated from a cave soil in Thailand.</title>
        <authorList>
            <person name="Chamroensaksri N."/>
            <person name="Muangham S."/>
        </authorList>
    </citation>
    <scope>NUCLEOTIDE SEQUENCE [LARGE SCALE GENOMIC DNA]</scope>
    <source>
        <strain evidence="2 3">B-S-A12</strain>
    </source>
</reference>
<dbReference type="RefSeq" id="WP_282539273.1">
    <property type="nucleotide sequence ID" value="NZ_JASCIS010000054.1"/>
</dbReference>
<evidence type="ECO:0000256" key="1">
    <source>
        <dbReference type="SAM" id="SignalP"/>
    </source>
</evidence>
<gene>
    <name evidence="2" type="ORF">QIT00_33640</name>
</gene>
<protein>
    <recommendedName>
        <fullName evidence="4">Secreted protein</fullName>
    </recommendedName>
</protein>
<evidence type="ECO:0000313" key="2">
    <source>
        <dbReference type="EMBL" id="MDI3423432.1"/>
    </source>
</evidence>
<evidence type="ECO:0008006" key="4">
    <source>
        <dbReference type="Google" id="ProtNLM"/>
    </source>
</evidence>
<name>A0ABT6T982_9ACTN</name>
<accession>A0ABT6T982</accession>